<accession>A0AA41WFV6</accession>
<dbReference type="EMBL" id="JAMSLR010000005">
    <property type="protein sequence ID" value="MCM8749300.1"/>
    <property type="molecule type" value="Genomic_DNA"/>
</dbReference>
<name>A0AA41WFV6_9BACT</name>
<dbReference type="PANTHER" id="PTHR14969:SF13">
    <property type="entry name" value="AT30094P"/>
    <property type="match status" value="1"/>
</dbReference>
<comment type="caution">
    <text evidence="3">The sequence shown here is derived from an EMBL/GenBank/DDBJ whole genome shotgun (WGS) entry which is preliminary data.</text>
</comment>
<dbReference type="Gene3D" id="1.20.144.10">
    <property type="entry name" value="Phosphatidic acid phosphatase type 2/haloperoxidase"/>
    <property type="match status" value="1"/>
</dbReference>
<organism evidence="3 4">
    <name type="scientific">Thermalbibacter longus</name>
    <dbReference type="NCBI Taxonomy" id="2951981"/>
    <lineage>
        <taxon>Bacteria</taxon>
        <taxon>Pseudomonadati</taxon>
        <taxon>Thermomicrobiota</taxon>
        <taxon>Thermomicrobia</taxon>
        <taxon>Thermomicrobiales</taxon>
        <taxon>Thermomicrobiaceae</taxon>
        <taxon>Thermalbibacter</taxon>
    </lineage>
</organism>
<evidence type="ECO:0000259" key="2">
    <source>
        <dbReference type="SMART" id="SM00014"/>
    </source>
</evidence>
<dbReference type="CDD" id="cd03392">
    <property type="entry name" value="PAP2_like_2"/>
    <property type="match status" value="1"/>
</dbReference>
<keyword evidence="4" id="KW-1185">Reference proteome</keyword>
<feature type="transmembrane region" description="Helical" evidence="1">
    <location>
        <begin position="137"/>
        <end position="157"/>
    </location>
</feature>
<reference evidence="3" key="1">
    <citation type="submission" date="2022-06" db="EMBL/GenBank/DDBJ databases">
        <title>CFH 74404 Thermomicrobiaceae sp.</title>
        <authorList>
            <person name="Ming H."/>
            <person name="Li W.-J."/>
            <person name="Zhao Z."/>
        </authorList>
    </citation>
    <scope>NUCLEOTIDE SEQUENCE</scope>
    <source>
        <strain evidence="3">CFH 74404</strain>
    </source>
</reference>
<evidence type="ECO:0000313" key="4">
    <source>
        <dbReference type="Proteomes" id="UP001165306"/>
    </source>
</evidence>
<keyword evidence="1" id="KW-0472">Membrane</keyword>
<sequence>MTLEPAARGLSAPARSALWSIALAVVAGATLVLSLWAAAWPVLPGDVASARWLQMHPFPFSRELAHAINMLGYAPGAISITVVFAGLLVWRGHPRPAAVILGTLPLRLLPSALKAIVDSPRPTPDIVEVLESPADPGFPSGHAFGAVLVFGLLWWLAPRLARSQLASRALRALALCLILATGYSRVLVGAHWPSDVLGGYLWGLLVLLPLLRVAARLETGAGKETGTEGGNARTR</sequence>
<dbReference type="SMART" id="SM00014">
    <property type="entry name" value="acidPPc"/>
    <property type="match status" value="1"/>
</dbReference>
<feature type="transmembrane region" description="Helical" evidence="1">
    <location>
        <begin position="70"/>
        <end position="90"/>
    </location>
</feature>
<feature type="transmembrane region" description="Helical" evidence="1">
    <location>
        <begin position="196"/>
        <end position="215"/>
    </location>
</feature>
<keyword evidence="1" id="KW-1133">Transmembrane helix</keyword>
<feature type="transmembrane region" description="Helical" evidence="1">
    <location>
        <begin position="169"/>
        <end position="190"/>
    </location>
</feature>
<dbReference type="PANTHER" id="PTHR14969">
    <property type="entry name" value="SPHINGOSINE-1-PHOSPHATE PHOSPHOHYDROLASE"/>
    <property type="match status" value="1"/>
</dbReference>
<protein>
    <submittedName>
        <fullName evidence="3">Phosphatase PAP2 family protein</fullName>
    </submittedName>
</protein>
<dbReference type="AlphaFoldDB" id="A0AA41WFV6"/>
<dbReference type="InterPro" id="IPR000326">
    <property type="entry name" value="PAP2/HPO"/>
</dbReference>
<proteinExistence type="predicted"/>
<evidence type="ECO:0000256" key="1">
    <source>
        <dbReference type="SAM" id="Phobius"/>
    </source>
</evidence>
<dbReference type="Proteomes" id="UP001165306">
    <property type="component" value="Unassembled WGS sequence"/>
</dbReference>
<evidence type="ECO:0000313" key="3">
    <source>
        <dbReference type="EMBL" id="MCM8749300.1"/>
    </source>
</evidence>
<feature type="domain" description="Phosphatidic acid phosphatase type 2/haloperoxidase" evidence="2">
    <location>
        <begin position="94"/>
        <end position="211"/>
    </location>
</feature>
<dbReference type="RefSeq" id="WP_284057080.1">
    <property type="nucleotide sequence ID" value="NZ_JAMSLR010000005.1"/>
</dbReference>
<dbReference type="SUPFAM" id="SSF48317">
    <property type="entry name" value="Acid phosphatase/Vanadium-dependent haloperoxidase"/>
    <property type="match status" value="1"/>
</dbReference>
<dbReference type="Pfam" id="PF01569">
    <property type="entry name" value="PAP2"/>
    <property type="match status" value="1"/>
</dbReference>
<feature type="transmembrane region" description="Helical" evidence="1">
    <location>
        <begin position="21"/>
        <end position="43"/>
    </location>
</feature>
<feature type="transmembrane region" description="Helical" evidence="1">
    <location>
        <begin position="97"/>
        <end position="117"/>
    </location>
</feature>
<keyword evidence="1" id="KW-0812">Transmembrane</keyword>
<dbReference type="InterPro" id="IPR036938">
    <property type="entry name" value="PAP2/HPO_sf"/>
</dbReference>
<gene>
    <name evidence="3" type="ORF">NET02_09090</name>
</gene>